<evidence type="ECO:0000256" key="4">
    <source>
        <dbReference type="ARBA" id="ARBA00022692"/>
    </source>
</evidence>
<dbReference type="PANTHER" id="PTHR11562:SF17">
    <property type="entry name" value="RE54080P-RELATED"/>
    <property type="match status" value="1"/>
</dbReference>
<comment type="similarity">
    <text evidence="2">Belongs to the cation diffusion facilitator (CDF) transporter (TC 2.A.4) family. SLC30A subfamily.</text>
</comment>
<dbReference type="PANTHER" id="PTHR11562">
    <property type="entry name" value="CATION EFFLUX PROTEIN/ ZINC TRANSPORTER"/>
    <property type="match status" value="1"/>
</dbReference>
<evidence type="ECO:0000256" key="3">
    <source>
        <dbReference type="ARBA" id="ARBA00022448"/>
    </source>
</evidence>
<dbReference type="AlphaFoldDB" id="A0A4V2JT67"/>
<feature type="domain" description="Cation efflux protein cytoplasmic" evidence="10">
    <location>
        <begin position="220"/>
        <end position="296"/>
    </location>
</feature>
<feature type="transmembrane region" description="Helical" evidence="8">
    <location>
        <begin position="158"/>
        <end position="183"/>
    </location>
</feature>
<feature type="transmembrane region" description="Helical" evidence="8">
    <location>
        <begin position="96"/>
        <end position="115"/>
    </location>
</feature>
<dbReference type="GO" id="GO:0005385">
    <property type="term" value="F:zinc ion transmembrane transporter activity"/>
    <property type="evidence" value="ECO:0007669"/>
    <property type="project" value="TreeGrafter"/>
</dbReference>
<comment type="subcellular location">
    <subcellularLocation>
        <location evidence="1">Membrane</location>
        <topology evidence="1">Multi-pass membrane protein</topology>
    </subcellularLocation>
</comment>
<organism evidence="11 12">
    <name type="scientific">Propioniciclava tarda</name>
    <dbReference type="NCBI Taxonomy" id="433330"/>
    <lineage>
        <taxon>Bacteria</taxon>
        <taxon>Bacillati</taxon>
        <taxon>Actinomycetota</taxon>
        <taxon>Actinomycetes</taxon>
        <taxon>Propionibacteriales</taxon>
        <taxon>Propionibacteriaceae</taxon>
        <taxon>Propioniciclava</taxon>
    </lineage>
</organism>
<evidence type="ECO:0000256" key="1">
    <source>
        <dbReference type="ARBA" id="ARBA00004141"/>
    </source>
</evidence>
<dbReference type="EMBL" id="SDMR01000007">
    <property type="protein sequence ID" value="TBT95041.1"/>
    <property type="molecule type" value="Genomic_DNA"/>
</dbReference>
<dbReference type="SUPFAM" id="SSF160240">
    <property type="entry name" value="Cation efflux protein cytoplasmic domain-like"/>
    <property type="match status" value="1"/>
</dbReference>
<protein>
    <submittedName>
        <fullName evidence="11">Cation transporter</fullName>
    </submittedName>
</protein>
<keyword evidence="3" id="KW-0813">Transport</keyword>
<dbReference type="InterPro" id="IPR002524">
    <property type="entry name" value="Cation_efflux"/>
</dbReference>
<dbReference type="RefSeq" id="WP_131171878.1">
    <property type="nucleotide sequence ID" value="NZ_FXTL01000006.1"/>
</dbReference>
<evidence type="ECO:0000259" key="10">
    <source>
        <dbReference type="Pfam" id="PF16916"/>
    </source>
</evidence>
<evidence type="ECO:0000256" key="5">
    <source>
        <dbReference type="ARBA" id="ARBA00022989"/>
    </source>
</evidence>
<proteinExistence type="inferred from homology"/>
<dbReference type="NCBIfam" id="TIGR01297">
    <property type="entry name" value="CDF"/>
    <property type="match status" value="1"/>
</dbReference>
<evidence type="ECO:0000313" key="11">
    <source>
        <dbReference type="EMBL" id="TBT95041.1"/>
    </source>
</evidence>
<evidence type="ECO:0000256" key="8">
    <source>
        <dbReference type="SAM" id="Phobius"/>
    </source>
</evidence>
<feature type="transmembrane region" description="Helical" evidence="8">
    <location>
        <begin position="127"/>
        <end position="146"/>
    </location>
</feature>
<dbReference type="InterPro" id="IPR027469">
    <property type="entry name" value="Cation_efflux_TMD_sf"/>
</dbReference>
<evidence type="ECO:0000313" key="12">
    <source>
        <dbReference type="Proteomes" id="UP000291933"/>
    </source>
</evidence>
<feature type="transmembrane region" description="Helical" evidence="8">
    <location>
        <begin position="189"/>
        <end position="207"/>
    </location>
</feature>
<keyword evidence="4 8" id="KW-0812">Transmembrane</keyword>
<feature type="transmembrane region" description="Helical" evidence="8">
    <location>
        <begin position="57"/>
        <end position="75"/>
    </location>
</feature>
<evidence type="ECO:0000256" key="2">
    <source>
        <dbReference type="ARBA" id="ARBA00008873"/>
    </source>
</evidence>
<dbReference type="InterPro" id="IPR050681">
    <property type="entry name" value="CDF/SLC30A"/>
</dbReference>
<dbReference type="InterPro" id="IPR058533">
    <property type="entry name" value="Cation_efflux_TM"/>
</dbReference>
<keyword evidence="12" id="KW-1185">Reference proteome</keyword>
<dbReference type="Proteomes" id="UP000291933">
    <property type="component" value="Unassembled WGS sequence"/>
</dbReference>
<dbReference type="Pfam" id="PF01545">
    <property type="entry name" value="Cation_efflux"/>
    <property type="match status" value="1"/>
</dbReference>
<gene>
    <name evidence="11" type="ORF">ET996_07145</name>
</gene>
<feature type="transmembrane region" description="Helical" evidence="8">
    <location>
        <begin position="26"/>
        <end position="51"/>
    </location>
</feature>
<sequence>MGHGHDHGHGHSHATAAPDQRRRIGVALGITGAILVAQLVGAVWTGSLALLTDTAHMLTDVLGLAVAFVASHLMLRPSSARRTWGFRRIEVLAAQAQAGILLAVGVFAAVEALHRLSDPPKVPGAELLAFGVIGLVGNLISVAVLASQRASTFNMRAAFLEAASDALGSVGVIAAAVVISLTGWQAADAVAGLAIVALIVPRAVMLLRETASVLMEFTPTGLDLDEVRRHILEVEHVQGVHELHASTVASGLPVLSAHVVVADECFNDGHAPEILRALKECISAHFEIAHSTIELETPGFDAFDPAHHD</sequence>
<evidence type="ECO:0000256" key="7">
    <source>
        <dbReference type="ARBA" id="ARBA00023136"/>
    </source>
</evidence>
<dbReference type="InterPro" id="IPR036837">
    <property type="entry name" value="Cation_efflux_CTD_sf"/>
</dbReference>
<dbReference type="Gene3D" id="1.20.1510.10">
    <property type="entry name" value="Cation efflux protein transmembrane domain"/>
    <property type="match status" value="1"/>
</dbReference>
<keyword evidence="7 8" id="KW-0472">Membrane</keyword>
<accession>A0A4V2JT67</accession>
<reference evidence="11 12" key="1">
    <citation type="submission" date="2019-01" db="EMBL/GenBank/DDBJ databases">
        <title>Lactibacter flavus gen. nov., sp. nov., a novel bacterium of the family Propionibacteriaceae isolated from raw milk and dairy products.</title>
        <authorList>
            <person name="Huptas C."/>
            <person name="Wenning M."/>
            <person name="Breitenwieser F."/>
            <person name="Doll E."/>
            <person name="Von Neubeck M."/>
            <person name="Busse H.-J."/>
            <person name="Scherer S."/>
        </authorList>
    </citation>
    <scope>NUCLEOTIDE SEQUENCE [LARGE SCALE GENOMIC DNA]</scope>
    <source>
        <strain evidence="11 12">DSM 22130</strain>
    </source>
</reference>
<name>A0A4V2JT67_PROTD</name>
<evidence type="ECO:0000259" key="9">
    <source>
        <dbReference type="Pfam" id="PF01545"/>
    </source>
</evidence>
<dbReference type="SUPFAM" id="SSF161111">
    <property type="entry name" value="Cation efflux protein transmembrane domain-like"/>
    <property type="match status" value="1"/>
</dbReference>
<dbReference type="OrthoDB" id="9809646at2"/>
<keyword evidence="6" id="KW-0406">Ion transport</keyword>
<evidence type="ECO:0000256" key="6">
    <source>
        <dbReference type="ARBA" id="ARBA00023065"/>
    </source>
</evidence>
<dbReference type="InterPro" id="IPR027470">
    <property type="entry name" value="Cation_efflux_CTD"/>
</dbReference>
<comment type="caution">
    <text evidence="11">The sequence shown here is derived from an EMBL/GenBank/DDBJ whole genome shotgun (WGS) entry which is preliminary data.</text>
</comment>
<feature type="domain" description="Cation efflux protein transmembrane" evidence="9">
    <location>
        <begin position="26"/>
        <end position="215"/>
    </location>
</feature>
<dbReference type="Pfam" id="PF16916">
    <property type="entry name" value="ZT_dimer"/>
    <property type="match status" value="1"/>
</dbReference>
<keyword evidence="5 8" id="KW-1133">Transmembrane helix</keyword>
<dbReference type="GO" id="GO:0005886">
    <property type="term" value="C:plasma membrane"/>
    <property type="evidence" value="ECO:0007669"/>
    <property type="project" value="TreeGrafter"/>
</dbReference>